<dbReference type="KEGG" id="sind:105170585"/>
<protein>
    <submittedName>
        <fullName evidence="3">Uncharacterized protein LOC105170585</fullName>
    </submittedName>
</protein>
<dbReference type="OrthoDB" id="815101at2759"/>
<dbReference type="AlphaFoldDB" id="A0A6I9TXC3"/>
<organism evidence="2 3">
    <name type="scientific">Sesamum indicum</name>
    <name type="common">Oriental sesame</name>
    <name type="synonym">Sesamum orientale</name>
    <dbReference type="NCBI Taxonomy" id="4182"/>
    <lineage>
        <taxon>Eukaryota</taxon>
        <taxon>Viridiplantae</taxon>
        <taxon>Streptophyta</taxon>
        <taxon>Embryophyta</taxon>
        <taxon>Tracheophyta</taxon>
        <taxon>Spermatophyta</taxon>
        <taxon>Magnoliopsida</taxon>
        <taxon>eudicotyledons</taxon>
        <taxon>Gunneridae</taxon>
        <taxon>Pentapetalae</taxon>
        <taxon>asterids</taxon>
        <taxon>lamiids</taxon>
        <taxon>Lamiales</taxon>
        <taxon>Pedaliaceae</taxon>
        <taxon>Sesamum</taxon>
    </lineage>
</organism>
<name>A0A6I9TXC3_SESIN</name>
<accession>A0A6I9TXC3</accession>
<dbReference type="PANTHER" id="PTHR33675:SF4">
    <property type="match status" value="1"/>
</dbReference>
<keyword evidence="2" id="KW-1185">Reference proteome</keyword>
<dbReference type="Proteomes" id="UP000504604">
    <property type="component" value="Linkage group LG9"/>
</dbReference>
<proteinExistence type="predicted"/>
<dbReference type="InParanoid" id="A0A6I9TXC3"/>
<gene>
    <name evidence="3" type="primary">LOC105170585</name>
</gene>
<dbReference type="GeneID" id="105170585"/>
<dbReference type="RefSeq" id="XP_011089711.1">
    <property type="nucleotide sequence ID" value="XM_011091409.2"/>
</dbReference>
<feature type="compositionally biased region" description="Polar residues" evidence="1">
    <location>
        <begin position="108"/>
        <end position="122"/>
    </location>
</feature>
<evidence type="ECO:0000313" key="3">
    <source>
        <dbReference type="RefSeq" id="XP_011089711.1"/>
    </source>
</evidence>
<dbReference type="PANTHER" id="PTHR33675">
    <property type="entry name" value="NUCLEAR RECEPTOR FAMILY 2 GROUP C PROTEIN"/>
    <property type="match status" value="1"/>
</dbReference>
<reference evidence="3" key="1">
    <citation type="submission" date="2025-08" db="UniProtKB">
        <authorList>
            <consortium name="RefSeq"/>
        </authorList>
    </citation>
    <scope>IDENTIFICATION</scope>
</reference>
<sequence length="138" mass="15360">MAQKRKMEITVVDENERALFSMFQNTANSLSQFYTQSVNQQKLAFEAGQNYALLKFHEWIVTKLQEGKMVTVPEIFAYLQGKLNGWMPGAGLPEQGGNESDERGGTQGLSASSSALINQGQDSYPDMQMEIASDRTID</sequence>
<evidence type="ECO:0000313" key="2">
    <source>
        <dbReference type="Proteomes" id="UP000504604"/>
    </source>
</evidence>
<feature type="region of interest" description="Disordered" evidence="1">
    <location>
        <begin position="89"/>
        <end position="138"/>
    </location>
</feature>
<evidence type="ECO:0000256" key="1">
    <source>
        <dbReference type="SAM" id="MobiDB-lite"/>
    </source>
</evidence>